<keyword evidence="7 9" id="KW-0472">Membrane</keyword>
<comment type="similarity">
    <text evidence="2">Belongs to the cation diffusion facilitator (CDF) transporter (TC 2.A.4) family. SLC30A subfamily.</text>
</comment>
<feature type="transmembrane region" description="Helical" evidence="9">
    <location>
        <begin position="69"/>
        <end position="91"/>
    </location>
</feature>
<evidence type="ECO:0000313" key="13">
    <source>
        <dbReference type="Proteomes" id="UP000830115"/>
    </source>
</evidence>
<dbReference type="Pfam" id="PF16916">
    <property type="entry name" value="ZT_dimer"/>
    <property type="match status" value="1"/>
</dbReference>
<organism evidence="12 13">
    <name type="scientific">Streptomyces halobius</name>
    <dbReference type="NCBI Taxonomy" id="2879846"/>
    <lineage>
        <taxon>Bacteria</taxon>
        <taxon>Bacillati</taxon>
        <taxon>Actinomycetota</taxon>
        <taxon>Actinomycetes</taxon>
        <taxon>Kitasatosporales</taxon>
        <taxon>Streptomycetaceae</taxon>
        <taxon>Streptomyces</taxon>
    </lineage>
</organism>
<evidence type="ECO:0000256" key="3">
    <source>
        <dbReference type="ARBA" id="ARBA00022448"/>
    </source>
</evidence>
<dbReference type="InterPro" id="IPR050681">
    <property type="entry name" value="CDF/SLC30A"/>
</dbReference>
<dbReference type="Gene3D" id="1.20.1510.10">
    <property type="entry name" value="Cation efflux protein transmembrane domain"/>
    <property type="match status" value="1"/>
</dbReference>
<keyword evidence="13" id="KW-1185">Reference proteome</keyword>
<dbReference type="Proteomes" id="UP000830115">
    <property type="component" value="Chromosome"/>
</dbReference>
<dbReference type="PANTHER" id="PTHR11562">
    <property type="entry name" value="CATION EFFLUX PROTEIN/ ZINC TRANSPORTER"/>
    <property type="match status" value="1"/>
</dbReference>
<feature type="compositionally biased region" description="Basic residues" evidence="8">
    <location>
        <begin position="371"/>
        <end position="380"/>
    </location>
</feature>
<feature type="compositionally biased region" description="Basic and acidic residues" evidence="8">
    <location>
        <begin position="15"/>
        <end position="31"/>
    </location>
</feature>
<protein>
    <submittedName>
        <fullName evidence="12">Cation diffusion facilitator family transporter</fullName>
    </submittedName>
</protein>
<name>A0ABY4MDD7_9ACTN</name>
<feature type="transmembrane region" description="Helical" evidence="9">
    <location>
        <begin position="165"/>
        <end position="188"/>
    </location>
</feature>
<feature type="domain" description="Cation efflux protein transmembrane" evidence="10">
    <location>
        <begin position="68"/>
        <end position="258"/>
    </location>
</feature>
<feature type="transmembrane region" description="Helical" evidence="9">
    <location>
        <begin position="134"/>
        <end position="153"/>
    </location>
</feature>
<dbReference type="InterPro" id="IPR027470">
    <property type="entry name" value="Cation_efflux_CTD"/>
</dbReference>
<keyword evidence="4 9" id="KW-0812">Transmembrane</keyword>
<feature type="compositionally biased region" description="Low complexity" evidence="8">
    <location>
        <begin position="34"/>
        <end position="44"/>
    </location>
</feature>
<dbReference type="Pfam" id="PF01545">
    <property type="entry name" value="Cation_efflux"/>
    <property type="match status" value="1"/>
</dbReference>
<feature type="compositionally biased region" description="Basic residues" evidence="8">
    <location>
        <begin position="45"/>
        <end position="55"/>
    </location>
</feature>
<feature type="domain" description="Cation efflux protein cytoplasmic" evidence="11">
    <location>
        <begin position="266"/>
        <end position="336"/>
    </location>
</feature>
<feature type="transmembrane region" description="Helical" evidence="9">
    <location>
        <begin position="209"/>
        <end position="227"/>
    </location>
</feature>
<sequence>MTKHAHGTDGNEAPTESHADGRGDGQTDNHSHGHSPSQSPGHSHGQSRGHAHSHTHGLSADADRRWLRAALILLTAYMAVEVAVGVIAQSLALISDAAHMLTDAVSIVLALIAMRLAARPARGGYTYGLKRAEILSAQANGITLLLLSVWLAYEAVDRLIAPPDVTGGLVLVTALSGIVINLICVWLISKANRSSLNIEGAYQHILTDLFGFIATAVSGLVVMTTGFARADAIATLVVVALMLKAGTGLVRESGRIFMEAAPAGIDPDAIGDHLVAQDQVVEVHDLHIWQITSGQPALSAHILVAPGGDCHKVRRGLQQLLSRRYGITHATLQVDHVGENGDTDDVLTLSPRPGPDTAQPDPDYCEDTHGPVHRPGPHLH</sequence>
<evidence type="ECO:0000256" key="6">
    <source>
        <dbReference type="ARBA" id="ARBA00023065"/>
    </source>
</evidence>
<feature type="region of interest" description="Disordered" evidence="8">
    <location>
        <begin position="1"/>
        <end position="57"/>
    </location>
</feature>
<evidence type="ECO:0000256" key="9">
    <source>
        <dbReference type="SAM" id="Phobius"/>
    </source>
</evidence>
<feature type="transmembrane region" description="Helical" evidence="9">
    <location>
        <begin position="233"/>
        <end position="250"/>
    </location>
</feature>
<evidence type="ECO:0000256" key="7">
    <source>
        <dbReference type="ARBA" id="ARBA00023136"/>
    </source>
</evidence>
<evidence type="ECO:0000256" key="5">
    <source>
        <dbReference type="ARBA" id="ARBA00022989"/>
    </source>
</evidence>
<dbReference type="InterPro" id="IPR058533">
    <property type="entry name" value="Cation_efflux_TM"/>
</dbReference>
<comment type="subcellular location">
    <subcellularLocation>
        <location evidence="1">Membrane</location>
        <topology evidence="1">Multi-pass membrane protein</topology>
    </subcellularLocation>
</comment>
<dbReference type="SUPFAM" id="SSF160240">
    <property type="entry name" value="Cation efflux protein cytoplasmic domain-like"/>
    <property type="match status" value="1"/>
</dbReference>
<dbReference type="SUPFAM" id="SSF161111">
    <property type="entry name" value="Cation efflux protein transmembrane domain-like"/>
    <property type="match status" value="1"/>
</dbReference>
<accession>A0ABY4MDD7</accession>
<keyword evidence="6" id="KW-0406">Ion transport</keyword>
<dbReference type="InterPro" id="IPR036837">
    <property type="entry name" value="Cation_efflux_CTD_sf"/>
</dbReference>
<evidence type="ECO:0000256" key="4">
    <source>
        <dbReference type="ARBA" id="ARBA00022692"/>
    </source>
</evidence>
<evidence type="ECO:0000256" key="8">
    <source>
        <dbReference type="SAM" id="MobiDB-lite"/>
    </source>
</evidence>
<dbReference type="NCBIfam" id="TIGR01297">
    <property type="entry name" value="CDF"/>
    <property type="match status" value="1"/>
</dbReference>
<dbReference type="InterPro" id="IPR027469">
    <property type="entry name" value="Cation_efflux_TMD_sf"/>
</dbReference>
<dbReference type="EMBL" id="CP086322">
    <property type="protein sequence ID" value="UQA94381.1"/>
    <property type="molecule type" value="Genomic_DNA"/>
</dbReference>
<evidence type="ECO:0000256" key="2">
    <source>
        <dbReference type="ARBA" id="ARBA00008873"/>
    </source>
</evidence>
<evidence type="ECO:0000259" key="10">
    <source>
        <dbReference type="Pfam" id="PF01545"/>
    </source>
</evidence>
<proteinExistence type="inferred from homology"/>
<evidence type="ECO:0000313" key="12">
    <source>
        <dbReference type="EMBL" id="UQA94381.1"/>
    </source>
</evidence>
<keyword evidence="3" id="KW-0813">Transport</keyword>
<dbReference type="RefSeq" id="WP_248865253.1">
    <property type="nucleotide sequence ID" value="NZ_CP086322.1"/>
</dbReference>
<feature type="region of interest" description="Disordered" evidence="8">
    <location>
        <begin position="337"/>
        <end position="380"/>
    </location>
</feature>
<evidence type="ECO:0000259" key="11">
    <source>
        <dbReference type="Pfam" id="PF16916"/>
    </source>
</evidence>
<gene>
    <name evidence="12" type="ORF">K9S39_23210</name>
</gene>
<feature type="transmembrane region" description="Helical" evidence="9">
    <location>
        <begin position="97"/>
        <end position="114"/>
    </location>
</feature>
<dbReference type="InterPro" id="IPR002524">
    <property type="entry name" value="Cation_efflux"/>
</dbReference>
<dbReference type="PANTHER" id="PTHR11562:SF17">
    <property type="entry name" value="RE54080P-RELATED"/>
    <property type="match status" value="1"/>
</dbReference>
<keyword evidence="5 9" id="KW-1133">Transmembrane helix</keyword>
<evidence type="ECO:0000256" key="1">
    <source>
        <dbReference type="ARBA" id="ARBA00004141"/>
    </source>
</evidence>
<reference evidence="12" key="1">
    <citation type="submission" date="2021-10" db="EMBL/GenBank/DDBJ databases">
        <title>Streptomyces nigrumlapis sp.nov.,an antimicrobial producing actinobacterium isolated from Black Gobi rocks.</title>
        <authorList>
            <person name="Wen Y."/>
            <person name="Zhang W."/>
            <person name="Liu X.G."/>
        </authorList>
    </citation>
    <scope>NUCLEOTIDE SEQUENCE</scope>
    <source>
        <strain evidence="12">ST13-2-2</strain>
    </source>
</reference>